<dbReference type="GO" id="GO:0016020">
    <property type="term" value="C:membrane"/>
    <property type="evidence" value="ECO:0007669"/>
    <property type="project" value="TreeGrafter"/>
</dbReference>
<comment type="pathway">
    <text evidence="6">Phospholipid metabolism.</text>
</comment>
<evidence type="ECO:0000256" key="6">
    <source>
        <dbReference type="ARBA" id="ARBA00025707"/>
    </source>
</evidence>
<dbReference type="PANTHER" id="PTHR13906">
    <property type="entry name" value="PORCUPINE"/>
    <property type="match status" value="1"/>
</dbReference>
<accession>A0AAN8FVH6</accession>
<dbReference type="InterPro" id="IPR049941">
    <property type="entry name" value="LPLAT_7/PORCN-like"/>
</dbReference>
<keyword evidence="8" id="KW-1185">Reference proteome</keyword>
<dbReference type="GO" id="GO:0071617">
    <property type="term" value="F:lysophospholipid acyltransferase activity"/>
    <property type="evidence" value="ECO:0007669"/>
    <property type="project" value="TreeGrafter"/>
</dbReference>
<comment type="pathway">
    <text evidence="2">Lipid metabolism; phospholipid metabolism.</text>
</comment>
<keyword evidence="5" id="KW-0443">Lipid metabolism</keyword>
<evidence type="ECO:0000256" key="2">
    <source>
        <dbReference type="ARBA" id="ARBA00005074"/>
    </source>
</evidence>
<dbReference type="EMBL" id="WIXE01018301">
    <property type="protein sequence ID" value="KAK5971048.1"/>
    <property type="molecule type" value="Genomic_DNA"/>
</dbReference>
<sequence length="137" mass="15666">MCICALPVTSSHIQSFSGYPLAYLHRTVIYKKPPNEQHAFIVAVGAVLHLFFSGKYNLITQRHLKGYLLVAYLFTESDNYDINWTTPYCVLTLRLTGLVMNVYDGVHYHCLPYHITCQSIDIEHAKMDIDSTTKYCA</sequence>
<proteinExistence type="inferred from homology"/>
<name>A0AAN8FVH6_TRICO</name>
<dbReference type="GO" id="GO:0005783">
    <property type="term" value="C:endoplasmic reticulum"/>
    <property type="evidence" value="ECO:0007669"/>
    <property type="project" value="UniProtKB-SubCell"/>
</dbReference>
<comment type="caution">
    <text evidence="7">The sequence shown here is derived from an EMBL/GenBank/DDBJ whole genome shotgun (WGS) entry which is preliminary data.</text>
</comment>
<evidence type="ECO:0000313" key="7">
    <source>
        <dbReference type="EMBL" id="KAK5971048.1"/>
    </source>
</evidence>
<organism evidence="7 8">
    <name type="scientific">Trichostrongylus colubriformis</name>
    <name type="common">Black scour worm</name>
    <dbReference type="NCBI Taxonomy" id="6319"/>
    <lineage>
        <taxon>Eukaryota</taxon>
        <taxon>Metazoa</taxon>
        <taxon>Ecdysozoa</taxon>
        <taxon>Nematoda</taxon>
        <taxon>Chromadorea</taxon>
        <taxon>Rhabditida</taxon>
        <taxon>Rhabditina</taxon>
        <taxon>Rhabditomorpha</taxon>
        <taxon>Strongyloidea</taxon>
        <taxon>Trichostrongylidae</taxon>
        <taxon>Trichostrongylus</taxon>
    </lineage>
</organism>
<dbReference type="AlphaFoldDB" id="A0AAN8FVH6"/>
<dbReference type="Proteomes" id="UP001331761">
    <property type="component" value="Unassembled WGS sequence"/>
</dbReference>
<dbReference type="PANTHER" id="PTHR13906:SF14">
    <property type="entry name" value="LYSOPHOSPHOLIPID ACYLTRANSFERASE 5"/>
    <property type="match status" value="1"/>
</dbReference>
<evidence type="ECO:0000256" key="4">
    <source>
        <dbReference type="ARBA" id="ARBA00022824"/>
    </source>
</evidence>
<evidence type="ECO:0000256" key="3">
    <source>
        <dbReference type="ARBA" id="ARBA00010323"/>
    </source>
</evidence>
<keyword evidence="4" id="KW-0256">Endoplasmic reticulum</keyword>
<evidence type="ECO:0000256" key="1">
    <source>
        <dbReference type="ARBA" id="ARBA00004240"/>
    </source>
</evidence>
<comment type="similarity">
    <text evidence="3">Belongs to the membrane-bound acyltransferase family.</text>
</comment>
<evidence type="ECO:0000313" key="8">
    <source>
        <dbReference type="Proteomes" id="UP001331761"/>
    </source>
</evidence>
<reference evidence="7 8" key="1">
    <citation type="submission" date="2019-10" db="EMBL/GenBank/DDBJ databases">
        <title>Assembly and Annotation for the nematode Trichostrongylus colubriformis.</title>
        <authorList>
            <person name="Martin J."/>
        </authorList>
    </citation>
    <scope>NUCLEOTIDE SEQUENCE [LARGE SCALE GENOMIC DNA]</scope>
    <source>
        <strain evidence="7">G859</strain>
        <tissue evidence="7">Whole worm</tissue>
    </source>
</reference>
<gene>
    <name evidence="7" type="ORF">GCK32_020135</name>
</gene>
<evidence type="ECO:0000256" key="5">
    <source>
        <dbReference type="ARBA" id="ARBA00023098"/>
    </source>
</evidence>
<protein>
    <submittedName>
        <fullName evidence="7">Uncharacterized protein</fullName>
    </submittedName>
</protein>
<dbReference type="GO" id="GO:0030258">
    <property type="term" value="P:lipid modification"/>
    <property type="evidence" value="ECO:0007669"/>
    <property type="project" value="TreeGrafter"/>
</dbReference>
<dbReference type="GO" id="GO:0047184">
    <property type="term" value="F:1-acylglycerophosphocholine O-acyltransferase activity"/>
    <property type="evidence" value="ECO:0007669"/>
    <property type="project" value="TreeGrafter"/>
</dbReference>
<comment type="subcellular location">
    <subcellularLocation>
        <location evidence="1">Endoplasmic reticulum</location>
    </subcellularLocation>
</comment>
<dbReference type="GO" id="GO:0006656">
    <property type="term" value="P:phosphatidylcholine biosynthetic process"/>
    <property type="evidence" value="ECO:0007669"/>
    <property type="project" value="TreeGrafter"/>
</dbReference>